<gene>
    <name evidence="2" type="ORF">DC28_01050</name>
</gene>
<sequence length="77" mass="8714">MKDDSNATPTQIQELQQKVSFLEAQLQDMSDVVYQQQKTLDQHRRTIQALTARFQQAAELLPGLASQAPHDAPPPHY</sequence>
<evidence type="ECO:0000256" key="1">
    <source>
        <dbReference type="SAM" id="Coils"/>
    </source>
</evidence>
<accession>A0A098R1L4</accession>
<reference evidence="2 3" key="1">
    <citation type="submission" date="2014-05" db="EMBL/GenBank/DDBJ databases">
        <title>De novo Genome Sequence of Spirocheata sp.</title>
        <authorList>
            <person name="Shivani Y."/>
            <person name="Subhash Y."/>
            <person name="Tushar L."/>
            <person name="Sasikala C."/>
            <person name="Ramana C.V."/>
        </authorList>
    </citation>
    <scope>NUCLEOTIDE SEQUENCE [LARGE SCALE GENOMIC DNA]</scope>
    <source>
        <strain evidence="2 3">JC230</strain>
    </source>
</reference>
<dbReference type="InterPro" id="IPR007236">
    <property type="entry name" value="SlyX"/>
</dbReference>
<evidence type="ECO:0008006" key="4">
    <source>
        <dbReference type="Google" id="ProtNLM"/>
    </source>
</evidence>
<evidence type="ECO:0000313" key="2">
    <source>
        <dbReference type="EMBL" id="KGE73834.1"/>
    </source>
</evidence>
<organism evidence="2 3">
    <name type="scientific">Spirochaeta lutea</name>
    <dbReference type="NCBI Taxonomy" id="1480694"/>
    <lineage>
        <taxon>Bacteria</taxon>
        <taxon>Pseudomonadati</taxon>
        <taxon>Spirochaetota</taxon>
        <taxon>Spirochaetia</taxon>
        <taxon>Spirochaetales</taxon>
        <taxon>Spirochaetaceae</taxon>
        <taxon>Spirochaeta</taxon>
    </lineage>
</organism>
<dbReference type="Pfam" id="PF04102">
    <property type="entry name" value="SlyX"/>
    <property type="match status" value="1"/>
</dbReference>
<keyword evidence="1" id="KW-0175">Coiled coil</keyword>
<proteinExistence type="predicted"/>
<protein>
    <recommendedName>
        <fullName evidence="4">SlyX family protein</fullName>
    </recommendedName>
</protein>
<dbReference type="PANTHER" id="PTHR36508">
    <property type="entry name" value="PROTEIN SLYX"/>
    <property type="match status" value="1"/>
</dbReference>
<name>A0A098R1L4_9SPIO</name>
<dbReference type="PANTHER" id="PTHR36508:SF1">
    <property type="entry name" value="PROTEIN SLYX"/>
    <property type="match status" value="1"/>
</dbReference>
<evidence type="ECO:0000313" key="3">
    <source>
        <dbReference type="Proteomes" id="UP000029692"/>
    </source>
</evidence>
<dbReference type="AlphaFoldDB" id="A0A098R1L4"/>
<dbReference type="Gene3D" id="1.20.5.300">
    <property type="match status" value="1"/>
</dbReference>
<dbReference type="RefSeq" id="WP_037544852.1">
    <property type="nucleotide sequence ID" value="NZ_JNUP01000003.1"/>
</dbReference>
<feature type="coiled-coil region" evidence="1">
    <location>
        <begin position="12"/>
        <end position="60"/>
    </location>
</feature>
<dbReference type="STRING" id="1480694.DC28_01050"/>
<dbReference type="Proteomes" id="UP000029692">
    <property type="component" value="Unassembled WGS sequence"/>
</dbReference>
<keyword evidence="3" id="KW-1185">Reference proteome</keyword>
<dbReference type="EMBL" id="JNUP01000003">
    <property type="protein sequence ID" value="KGE73834.1"/>
    <property type="molecule type" value="Genomic_DNA"/>
</dbReference>
<comment type="caution">
    <text evidence="2">The sequence shown here is derived from an EMBL/GenBank/DDBJ whole genome shotgun (WGS) entry which is preliminary data.</text>
</comment>